<proteinExistence type="predicted"/>
<keyword evidence="2" id="KW-1185">Reference proteome</keyword>
<evidence type="ECO:0000313" key="2">
    <source>
        <dbReference type="Proteomes" id="UP000696485"/>
    </source>
</evidence>
<name>A0A9P5VNQ7_9FUNG</name>
<reference evidence="1" key="1">
    <citation type="journal article" date="2020" name="Fungal Divers.">
        <title>Resolving the Mortierellaceae phylogeny through synthesis of multi-gene phylogenetics and phylogenomics.</title>
        <authorList>
            <person name="Vandepol N."/>
            <person name="Liber J."/>
            <person name="Desiro A."/>
            <person name="Na H."/>
            <person name="Kennedy M."/>
            <person name="Barry K."/>
            <person name="Grigoriev I.V."/>
            <person name="Miller A.N."/>
            <person name="O'Donnell K."/>
            <person name="Stajich J.E."/>
            <person name="Bonito G."/>
        </authorList>
    </citation>
    <scope>NUCLEOTIDE SEQUENCE</scope>
    <source>
        <strain evidence="1">NVP1</strain>
    </source>
</reference>
<evidence type="ECO:0000313" key="1">
    <source>
        <dbReference type="EMBL" id="KAF9334229.1"/>
    </source>
</evidence>
<dbReference type="EMBL" id="JAAAUY010000160">
    <property type="protein sequence ID" value="KAF9334229.1"/>
    <property type="molecule type" value="Genomic_DNA"/>
</dbReference>
<organism evidence="1 2">
    <name type="scientific">Podila minutissima</name>
    <dbReference type="NCBI Taxonomy" id="64525"/>
    <lineage>
        <taxon>Eukaryota</taxon>
        <taxon>Fungi</taxon>
        <taxon>Fungi incertae sedis</taxon>
        <taxon>Mucoromycota</taxon>
        <taxon>Mortierellomycotina</taxon>
        <taxon>Mortierellomycetes</taxon>
        <taxon>Mortierellales</taxon>
        <taxon>Mortierellaceae</taxon>
        <taxon>Podila</taxon>
    </lineage>
</organism>
<protein>
    <submittedName>
        <fullName evidence="1">Uncharacterized protein</fullName>
    </submittedName>
</protein>
<sequence length="184" mass="20528">MASYPASVAAMDKFKARRTDTIPLKTFTYRETPVTEIKRPPRAYASPSKSTPKVATCKASSADEAQMENVHPGSPSCDVDLLPRHLASRETRSNSDYLRMMASELEMIRARKLIAPLKPRGHLPRRRDAFRHTKSSLCVSIVMPSEEEDHPLNLFVGSWSSVSSTDSFLSTTSSDYLTADETFD</sequence>
<dbReference type="AlphaFoldDB" id="A0A9P5VNQ7"/>
<comment type="caution">
    <text evidence="1">The sequence shown here is derived from an EMBL/GenBank/DDBJ whole genome shotgun (WGS) entry which is preliminary data.</text>
</comment>
<accession>A0A9P5VNQ7</accession>
<dbReference type="Proteomes" id="UP000696485">
    <property type="component" value="Unassembled WGS sequence"/>
</dbReference>
<gene>
    <name evidence="1" type="ORF">BG006_002555</name>
</gene>